<feature type="domain" description="Myb-like" evidence="1">
    <location>
        <begin position="38"/>
        <end position="99"/>
    </location>
</feature>
<proteinExistence type="predicted"/>
<comment type="caution">
    <text evidence="2">The sequence shown here is derived from an EMBL/GenBank/DDBJ whole genome shotgun (WGS) entry which is preliminary data.</text>
</comment>
<dbReference type="InterPro" id="IPR001005">
    <property type="entry name" value="SANT/Myb"/>
</dbReference>
<gene>
    <name evidence="2" type="ORF">IFM89_005950</name>
</gene>
<dbReference type="PANTHER" id="PTHR33492:SF4">
    <property type="entry name" value="OS02G0174300 PROTEIN"/>
    <property type="match status" value="1"/>
</dbReference>
<dbReference type="EMBL" id="JADFTS010000003">
    <property type="protein sequence ID" value="KAF9613179.1"/>
    <property type="molecule type" value="Genomic_DNA"/>
</dbReference>
<name>A0A835M404_9MAGN</name>
<keyword evidence="3" id="KW-1185">Reference proteome</keyword>
<evidence type="ECO:0000313" key="3">
    <source>
        <dbReference type="Proteomes" id="UP000631114"/>
    </source>
</evidence>
<dbReference type="Pfam" id="PF13837">
    <property type="entry name" value="Myb_DNA-bind_4"/>
    <property type="match status" value="1"/>
</dbReference>
<dbReference type="InterPro" id="IPR044822">
    <property type="entry name" value="Myb_DNA-bind_4"/>
</dbReference>
<evidence type="ECO:0000313" key="2">
    <source>
        <dbReference type="EMBL" id="KAF9613179.1"/>
    </source>
</evidence>
<dbReference type="Gene3D" id="1.10.10.60">
    <property type="entry name" value="Homeodomain-like"/>
    <property type="match status" value="1"/>
</dbReference>
<dbReference type="AlphaFoldDB" id="A0A835M404"/>
<dbReference type="PROSITE" id="PS50090">
    <property type="entry name" value="MYB_LIKE"/>
    <property type="match status" value="1"/>
</dbReference>
<dbReference type="OrthoDB" id="1927263at2759"/>
<evidence type="ECO:0000259" key="1">
    <source>
        <dbReference type="PROSITE" id="PS50090"/>
    </source>
</evidence>
<protein>
    <recommendedName>
        <fullName evidence="1">Myb-like domain-containing protein</fullName>
    </recommendedName>
</protein>
<dbReference type="PANTHER" id="PTHR33492">
    <property type="entry name" value="OSJNBA0043A12.37 PROTEIN-RELATED"/>
    <property type="match status" value="1"/>
</dbReference>
<organism evidence="2 3">
    <name type="scientific">Coptis chinensis</name>
    <dbReference type="NCBI Taxonomy" id="261450"/>
    <lineage>
        <taxon>Eukaryota</taxon>
        <taxon>Viridiplantae</taxon>
        <taxon>Streptophyta</taxon>
        <taxon>Embryophyta</taxon>
        <taxon>Tracheophyta</taxon>
        <taxon>Spermatophyta</taxon>
        <taxon>Magnoliopsida</taxon>
        <taxon>Ranunculales</taxon>
        <taxon>Ranunculaceae</taxon>
        <taxon>Coptidoideae</taxon>
        <taxon>Coptis</taxon>
    </lineage>
</organism>
<reference evidence="2 3" key="1">
    <citation type="submission" date="2020-10" db="EMBL/GenBank/DDBJ databases">
        <title>The Coptis chinensis genome and diversification of protoberbering-type alkaloids.</title>
        <authorList>
            <person name="Wang B."/>
            <person name="Shu S."/>
            <person name="Song C."/>
            <person name="Liu Y."/>
        </authorList>
    </citation>
    <scope>NUCLEOTIDE SEQUENCE [LARGE SCALE GENOMIC DNA]</scope>
    <source>
        <strain evidence="2">HL-2020</strain>
        <tissue evidence="2">Leaf</tissue>
    </source>
</reference>
<accession>A0A835M404</accession>
<dbReference type="Proteomes" id="UP000631114">
    <property type="component" value="Unassembled WGS sequence"/>
</dbReference>
<sequence>MELRMKKNKVEKKAIEIKAERAKENGECSEIKKSFRRRRSKAAPNWTLGEMFVLVNEVATVESDSTKTISKWKHISDNCNALGVSRSLNQCRRKWELLFDQYSRIKDWEMQSRVVSYWSLDCDSQLELQLPLLFDKDLFGSIEEAVQAQEETDTDSDPNFTLTKSGLKKKRRWQIPRESKNDEKDDEMAVKLREQARLVHAILRGDPECSSYSDMKGPGESQLEFKRWQGNELIKVLGSLNGIIDQLSDLVQDGG</sequence>